<organism evidence="1 2">
    <name type="scientific">Nicotiana attenuata</name>
    <name type="common">Coyote tobacco</name>
    <dbReference type="NCBI Taxonomy" id="49451"/>
    <lineage>
        <taxon>Eukaryota</taxon>
        <taxon>Viridiplantae</taxon>
        <taxon>Streptophyta</taxon>
        <taxon>Embryophyta</taxon>
        <taxon>Tracheophyta</taxon>
        <taxon>Spermatophyta</taxon>
        <taxon>Magnoliopsida</taxon>
        <taxon>eudicotyledons</taxon>
        <taxon>Gunneridae</taxon>
        <taxon>Pentapetalae</taxon>
        <taxon>asterids</taxon>
        <taxon>lamiids</taxon>
        <taxon>Solanales</taxon>
        <taxon>Solanaceae</taxon>
        <taxon>Nicotianoideae</taxon>
        <taxon>Nicotianeae</taxon>
        <taxon>Nicotiana</taxon>
    </lineage>
</organism>
<protein>
    <submittedName>
        <fullName evidence="1">Uncharacterized protein</fullName>
    </submittedName>
</protein>
<keyword evidence="2" id="KW-1185">Reference proteome</keyword>
<dbReference type="EMBL" id="MJEQ01037188">
    <property type="protein sequence ID" value="OIT02488.1"/>
    <property type="molecule type" value="Genomic_DNA"/>
</dbReference>
<dbReference type="AlphaFoldDB" id="A0A1J6IPI4"/>
<evidence type="ECO:0000313" key="2">
    <source>
        <dbReference type="Proteomes" id="UP000187609"/>
    </source>
</evidence>
<proteinExistence type="predicted"/>
<dbReference type="Proteomes" id="UP000187609">
    <property type="component" value="Unassembled WGS sequence"/>
</dbReference>
<sequence>MAVLDRFNGSGNIESWICRADQYFAYLGFSEKDWLHLPYFYLDGEALTWFTWLHRTEQFLDWKHFTTKLRLRFPQRSLAGLVVSLADPSLVCFATERSDTNIVVDAMEYNSKDASSNEVRVFDKCSHQNEVRASITQSTHISEDLVLESGAPIKGKVFDEILESNEPDLPFQFSSDNALLVSLAGHDQLAPSEIEPFTFSKSLFGESKQLLDAMTLISMMKSDLETENFGKAQVFVRSPQREHLSHYSTMFIDPLLAWSQSCTYLYYASEPIIRTITFSNSMDYWFDTGQGFKDDSGVLLFVKYDDLKQIDGFVPLITKTDLDVEGDEIAKFSPYLLDRPSMSLVHDGFRNLATHKSLTSRGVFSRCQASRGTQIYIVPLEHLDRDMSTRYIDASSVDSNPPTWIIELETFDDMYLAEFFMDPIIFEDQYFDNCIMEKEGAILSTRHFVKVLLEDVNGSTGGFNNQHILNLFSFVHCANFFLVTIRATAMALCVWDLGLNFVPL</sequence>
<reference evidence="1" key="1">
    <citation type="submission" date="2016-11" db="EMBL/GenBank/DDBJ databases">
        <title>The genome of Nicotiana attenuata.</title>
        <authorList>
            <person name="Xu S."/>
            <person name="Brockmoeller T."/>
            <person name="Gaquerel E."/>
            <person name="Navarro A."/>
            <person name="Kuhl H."/>
            <person name="Gase K."/>
            <person name="Ling Z."/>
            <person name="Zhou W."/>
            <person name="Kreitzer C."/>
            <person name="Stanke M."/>
            <person name="Tang H."/>
            <person name="Lyons E."/>
            <person name="Pandey P."/>
            <person name="Pandey S.P."/>
            <person name="Timmermann B."/>
            <person name="Baldwin I.T."/>
        </authorList>
    </citation>
    <scope>NUCLEOTIDE SEQUENCE [LARGE SCALE GENOMIC DNA]</scope>
    <source>
        <strain evidence="1">UT</strain>
    </source>
</reference>
<comment type="caution">
    <text evidence="1">The sequence shown here is derived from an EMBL/GenBank/DDBJ whole genome shotgun (WGS) entry which is preliminary data.</text>
</comment>
<evidence type="ECO:0000313" key="1">
    <source>
        <dbReference type="EMBL" id="OIT02488.1"/>
    </source>
</evidence>
<name>A0A1J6IPI4_NICAT</name>
<gene>
    <name evidence="1" type="ORF">A4A49_19350</name>
</gene>
<dbReference type="Gramene" id="OIT02488">
    <property type="protein sequence ID" value="OIT02488"/>
    <property type="gene ID" value="A4A49_19350"/>
</dbReference>
<accession>A0A1J6IPI4</accession>
<dbReference type="STRING" id="49451.A0A1J6IPI4"/>